<dbReference type="InterPro" id="IPR001206">
    <property type="entry name" value="Diacylglycerol_kinase_cat_dom"/>
</dbReference>
<feature type="compositionally biased region" description="Basic and acidic residues" evidence="1">
    <location>
        <begin position="925"/>
        <end position="952"/>
    </location>
</feature>
<feature type="compositionally biased region" description="Low complexity" evidence="1">
    <location>
        <begin position="810"/>
        <end position="824"/>
    </location>
</feature>
<protein>
    <recommendedName>
        <fullName evidence="2">DAGKc domain-containing protein</fullName>
    </recommendedName>
</protein>
<dbReference type="GO" id="GO:0007165">
    <property type="term" value="P:signal transduction"/>
    <property type="evidence" value="ECO:0007669"/>
    <property type="project" value="InterPro"/>
</dbReference>
<feature type="region of interest" description="Disordered" evidence="1">
    <location>
        <begin position="794"/>
        <end position="968"/>
    </location>
</feature>
<proteinExistence type="predicted"/>
<keyword evidence="4" id="KW-1185">Reference proteome</keyword>
<feature type="compositionally biased region" description="Low complexity" evidence="1">
    <location>
        <begin position="50"/>
        <end position="70"/>
    </location>
</feature>
<reference evidence="3" key="1">
    <citation type="submission" date="2022-07" db="EMBL/GenBank/DDBJ databases">
        <title>Phylogenomic reconstructions and comparative analyses of Kickxellomycotina fungi.</title>
        <authorList>
            <person name="Reynolds N.K."/>
            <person name="Stajich J.E."/>
            <person name="Barry K."/>
            <person name="Grigoriev I.V."/>
            <person name="Crous P."/>
            <person name="Smith M.E."/>
        </authorList>
    </citation>
    <scope>NUCLEOTIDE SEQUENCE</scope>
    <source>
        <strain evidence="3">NRRL 1566</strain>
    </source>
</reference>
<dbReference type="GO" id="GO:0004143">
    <property type="term" value="F:ATP-dependent diacylglycerol kinase activity"/>
    <property type="evidence" value="ECO:0007669"/>
    <property type="project" value="InterPro"/>
</dbReference>
<gene>
    <name evidence="3" type="ORF">IWW36_000776</name>
</gene>
<comment type="caution">
    <text evidence="3">The sequence shown here is derived from an EMBL/GenBank/DDBJ whole genome shotgun (WGS) entry which is preliminary data.</text>
</comment>
<dbReference type="OrthoDB" id="242257at2759"/>
<dbReference type="EMBL" id="JANBUW010000008">
    <property type="protein sequence ID" value="KAJ2851815.1"/>
    <property type="molecule type" value="Genomic_DNA"/>
</dbReference>
<dbReference type="PROSITE" id="PS50146">
    <property type="entry name" value="DAGK"/>
    <property type="match status" value="1"/>
</dbReference>
<feature type="compositionally biased region" description="Low complexity" evidence="1">
    <location>
        <begin position="763"/>
        <end position="778"/>
    </location>
</feature>
<dbReference type="SUPFAM" id="SSF111331">
    <property type="entry name" value="NAD kinase/diacylglycerol kinase-like"/>
    <property type="match status" value="1"/>
</dbReference>
<evidence type="ECO:0000259" key="2">
    <source>
        <dbReference type="PROSITE" id="PS50146"/>
    </source>
</evidence>
<evidence type="ECO:0000256" key="1">
    <source>
        <dbReference type="SAM" id="MobiDB-lite"/>
    </source>
</evidence>
<dbReference type="AlphaFoldDB" id="A0A9W8IF53"/>
<organism evidence="3 4">
    <name type="scientific">Coemansia brasiliensis</name>
    <dbReference type="NCBI Taxonomy" id="2650707"/>
    <lineage>
        <taxon>Eukaryota</taxon>
        <taxon>Fungi</taxon>
        <taxon>Fungi incertae sedis</taxon>
        <taxon>Zoopagomycota</taxon>
        <taxon>Kickxellomycotina</taxon>
        <taxon>Kickxellomycetes</taxon>
        <taxon>Kickxellales</taxon>
        <taxon>Kickxellaceae</taxon>
        <taxon>Coemansia</taxon>
    </lineage>
</organism>
<dbReference type="Gene3D" id="3.40.50.10330">
    <property type="entry name" value="Probable inorganic polyphosphate/atp-NAD kinase, domain 1"/>
    <property type="match status" value="1"/>
</dbReference>
<dbReference type="PANTHER" id="PTHR11255:SF121">
    <property type="entry name" value="DIACYLGLYCEROL KINASE (ATP)"/>
    <property type="match status" value="1"/>
</dbReference>
<dbReference type="Proteomes" id="UP001139887">
    <property type="component" value="Unassembled WGS sequence"/>
</dbReference>
<dbReference type="InterPro" id="IPR016064">
    <property type="entry name" value="NAD/diacylglycerol_kinase_sf"/>
</dbReference>
<evidence type="ECO:0000313" key="4">
    <source>
        <dbReference type="Proteomes" id="UP001139887"/>
    </source>
</evidence>
<feature type="compositionally biased region" description="Polar residues" evidence="1">
    <location>
        <begin position="897"/>
        <end position="924"/>
    </location>
</feature>
<dbReference type="GO" id="GO:0016020">
    <property type="term" value="C:membrane"/>
    <property type="evidence" value="ECO:0007669"/>
    <property type="project" value="TreeGrafter"/>
</dbReference>
<feature type="compositionally biased region" description="Polar residues" evidence="1">
    <location>
        <begin position="854"/>
        <end position="870"/>
    </location>
</feature>
<dbReference type="InterPro" id="IPR017438">
    <property type="entry name" value="ATP-NAD_kinase_N"/>
</dbReference>
<feature type="compositionally biased region" description="Polar residues" evidence="1">
    <location>
        <begin position="958"/>
        <end position="968"/>
    </location>
</feature>
<evidence type="ECO:0000313" key="3">
    <source>
        <dbReference type="EMBL" id="KAJ2851815.1"/>
    </source>
</evidence>
<feature type="domain" description="DAGKc" evidence="2">
    <location>
        <begin position="264"/>
        <end position="346"/>
    </location>
</feature>
<feature type="compositionally biased region" description="Polar residues" evidence="1">
    <location>
        <begin position="752"/>
        <end position="762"/>
    </location>
</feature>
<sequence length="968" mass="105386">MEALRASLYDTLGNTAGRTPFAPAGSDKAAATYLTHCYEELMKSSDEEGSSSASPQHQQSSQQQQEQQQSRKTSPPPVTVTAETLGRILNYGAIDEPLTYVFIFTNPRSGNQQGRSLMNMALHSFRLRDRPEVQVQIYDITDKESLKDGLHYIHQLQLRQGDRLLKTAFPELFEEHRGIRPSPAMCKMRGGGSNAGGSAKTGYLNEISTPAETASQSSSSAWDEWIGDAATQLQNELCQFSDEEVTRRLEQAQESAIKLHVWSAGGDGTVSSTLEALMGYGIDVGRLYFSSIPFGTGNDFADALGWGRSVPGDGVGESMRLLNKTIAERLDGYTCKLDIYEVTITTYEGGHIKHVEKNMGDKQGMRRYTCLMIDYFSLGVQGFVGSSFEMHRPGSRSLNILMYTAASAKWVFMKKFPPINETLESISTVPDAMMADAKLTDADRARWLETASEADRKQVLLARVAGPRKRSGGRKMTWAKEPKARRTATARDFGEGVDENLPVIQDKPIEIDIQNVARFWGRNIDVWDGAHAESSTLSSVNGVTDPSTWSPQYAGDGKLELFGVRNISDYALNQLPARKSYRISRLAQMGSPVALHFRSPENYPPRSSNPLSSRKSIEQGLLYAMCDGEFIEMFRPQDIIVSRKVTLKAIGKSPETSRIVLDTIKNDGLDAVQMDATAAANKTKGGHRADVSNYVASPFQRIFGSSSRRLGTFSSADRHQNVGPSLHPSFAANSGSVLDVKSNPGAAIADMTTPTGSNTNGDAASSSVRSRSSSAYRSPFRSIRNSILRTIRSSSSNIATSHSDGDLADDNTANNDAPSSSSSNIVEDKVAGPSRSHTMTSAAVHHESPLRVRQSLSDMRLSSQSPQNDENNAEVPLVKVTNGNTAVESSSDEGESATESSMANGSHVTKSDSAMSSSSNIPTRKTSDKKSRTNDVSDIGKDLVEFVERTISPEDLETPSSKNITRAT</sequence>
<dbReference type="Pfam" id="PF00781">
    <property type="entry name" value="DAGK_cat"/>
    <property type="match status" value="1"/>
</dbReference>
<feature type="region of interest" description="Disordered" evidence="1">
    <location>
        <begin position="746"/>
        <end position="778"/>
    </location>
</feature>
<feature type="region of interest" description="Disordered" evidence="1">
    <location>
        <begin position="43"/>
        <end position="79"/>
    </location>
</feature>
<name>A0A9W8IF53_9FUNG</name>
<accession>A0A9W8IF53</accession>
<dbReference type="PANTHER" id="PTHR11255">
    <property type="entry name" value="DIACYLGLYCEROL KINASE"/>
    <property type="match status" value="1"/>
</dbReference>
<dbReference type="InterPro" id="IPR037607">
    <property type="entry name" value="DGK"/>
</dbReference>